<accession>A0A9P1FW14</accession>
<organism evidence="3">
    <name type="scientific">Cladocopium goreaui</name>
    <dbReference type="NCBI Taxonomy" id="2562237"/>
    <lineage>
        <taxon>Eukaryota</taxon>
        <taxon>Sar</taxon>
        <taxon>Alveolata</taxon>
        <taxon>Dinophyceae</taxon>
        <taxon>Suessiales</taxon>
        <taxon>Symbiodiniaceae</taxon>
        <taxon>Cladocopium</taxon>
    </lineage>
</organism>
<reference evidence="4" key="2">
    <citation type="submission" date="2024-04" db="EMBL/GenBank/DDBJ databases">
        <authorList>
            <person name="Chen Y."/>
            <person name="Shah S."/>
            <person name="Dougan E. K."/>
            <person name="Thang M."/>
            <person name="Chan C."/>
        </authorList>
    </citation>
    <scope>NUCLEOTIDE SEQUENCE [LARGE SCALE GENOMIC DNA]</scope>
</reference>
<evidence type="ECO:0000313" key="6">
    <source>
        <dbReference type="Proteomes" id="UP001152797"/>
    </source>
</evidence>
<evidence type="ECO:0000256" key="1">
    <source>
        <dbReference type="SAM" id="MobiDB-lite"/>
    </source>
</evidence>
<dbReference type="Pfam" id="PF00307">
    <property type="entry name" value="CH"/>
    <property type="match status" value="1"/>
</dbReference>
<dbReference type="SUPFAM" id="SSF47576">
    <property type="entry name" value="Calponin-homology domain, CH-domain"/>
    <property type="match status" value="1"/>
</dbReference>
<dbReference type="PANTHER" id="PTHR47385">
    <property type="entry name" value="CALPONIN"/>
    <property type="match status" value="1"/>
</dbReference>
<dbReference type="PRINTS" id="PR00889">
    <property type="entry name" value="CALPONIN"/>
</dbReference>
<dbReference type="InterPro" id="IPR036872">
    <property type="entry name" value="CH_dom_sf"/>
</dbReference>
<keyword evidence="6" id="KW-1185">Reference proteome</keyword>
<feature type="compositionally biased region" description="Low complexity" evidence="1">
    <location>
        <begin position="259"/>
        <end position="295"/>
    </location>
</feature>
<dbReference type="Gene3D" id="1.10.418.10">
    <property type="entry name" value="Calponin-like domain"/>
    <property type="match status" value="1"/>
</dbReference>
<name>A0A9P1FW14_9DINO</name>
<dbReference type="InterPro" id="IPR001997">
    <property type="entry name" value="Calponin/LIMCH1"/>
</dbReference>
<dbReference type="SMART" id="SM00033">
    <property type="entry name" value="CH"/>
    <property type="match status" value="1"/>
</dbReference>
<reference evidence="3" key="1">
    <citation type="submission" date="2022-10" db="EMBL/GenBank/DDBJ databases">
        <authorList>
            <person name="Chen Y."/>
            <person name="Dougan E. K."/>
            <person name="Chan C."/>
            <person name="Rhodes N."/>
            <person name="Thang M."/>
        </authorList>
    </citation>
    <scope>NUCLEOTIDE SEQUENCE</scope>
</reference>
<dbReference type="Proteomes" id="UP001152797">
    <property type="component" value="Unassembled WGS sequence"/>
</dbReference>
<dbReference type="EMBL" id="CAMXCT020001307">
    <property type="protein sequence ID" value="CAL1142225.1"/>
    <property type="molecule type" value="Genomic_DNA"/>
</dbReference>
<comment type="caution">
    <text evidence="3">The sequence shown here is derived from an EMBL/GenBank/DDBJ whole genome shotgun (WGS) entry which is preliminary data.</text>
</comment>
<dbReference type="GO" id="GO:0051015">
    <property type="term" value="F:actin filament binding"/>
    <property type="evidence" value="ECO:0007669"/>
    <property type="project" value="TreeGrafter"/>
</dbReference>
<evidence type="ECO:0000313" key="4">
    <source>
        <dbReference type="EMBL" id="CAL1142225.1"/>
    </source>
</evidence>
<dbReference type="EMBL" id="CAMXCT010001307">
    <property type="protein sequence ID" value="CAI3988850.1"/>
    <property type="molecule type" value="Genomic_DNA"/>
</dbReference>
<feature type="compositionally biased region" description="Low complexity" evidence="1">
    <location>
        <begin position="201"/>
        <end position="220"/>
    </location>
</feature>
<dbReference type="InterPro" id="IPR001715">
    <property type="entry name" value="CH_dom"/>
</dbReference>
<sequence length="471" mass="49266">MAKSCFQVAADLLSKCDQQRLECAGVANWPWSGDQAQCHWGNAFVAWESTCCGEEISKKNADCFELPECEASPREAGLLLVVAVPVVLAGILLLVRCLCQRQVDSRELQESHETEMAATQEKGEGLSGAPPAHWGGGLALGPRASGVEKKAPESLERAVPPVLPVSPKPRKSKKRKSERVTFRTQDSVMEFPTPSVSSLQEAPEPAEPAAPAAPAAAAAPAKKESVVPKAAIETPGAAEASTTTPAAAPASKGGGKGPAKGAKGSAEGSPEAASTTTPEAAPASKGGKGSAKAAGVAACDPNRGETITGANLEEEVTLWIQAVSGDSRGDETFGKWLKDGRVLCSVANKIQPGIIPNVNSSKMPFKQMENVTAFIQACRKLGVLEKDVFSTVDLFEAKNLASVQRCIFNLGAAVRRTAPDFQGPFLGVAQNAKVGDKKRESQVLTQYTGLRQDIADELRSGHNVRVAGQGP</sequence>
<protein>
    <submittedName>
        <fullName evidence="5">Transgelin-3</fullName>
    </submittedName>
</protein>
<evidence type="ECO:0000313" key="3">
    <source>
        <dbReference type="EMBL" id="CAI3988850.1"/>
    </source>
</evidence>
<dbReference type="GO" id="GO:0015629">
    <property type="term" value="C:actin cytoskeleton"/>
    <property type="evidence" value="ECO:0007669"/>
    <property type="project" value="TreeGrafter"/>
</dbReference>
<dbReference type="EMBL" id="CAMXCT030001307">
    <property type="protein sequence ID" value="CAL4776162.1"/>
    <property type="molecule type" value="Genomic_DNA"/>
</dbReference>
<evidence type="ECO:0000259" key="2">
    <source>
        <dbReference type="PROSITE" id="PS50021"/>
    </source>
</evidence>
<evidence type="ECO:0000313" key="5">
    <source>
        <dbReference type="EMBL" id="CAL4776162.1"/>
    </source>
</evidence>
<dbReference type="OrthoDB" id="21595at2759"/>
<feature type="domain" description="Calponin-homology (CH)" evidence="2">
    <location>
        <begin position="310"/>
        <end position="415"/>
    </location>
</feature>
<dbReference type="PROSITE" id="PS50021">
    <property type="entry name" value="CH"/>
    <property type="match status" value="1"/>
</dbReference>
<feature type="compositionally biased region" description="Basic residues" evidence="1">
    <location>
        <begin position="168"/>
        <end position="177"/>
    </location>
</feature>
<dbReference type="GO" id="GO:0031032">
    <property type="term" value="P:actomyosin structure organization"/>
    <property type="evidence" value="ECO:0007669"/>
    <property type="project" value="InterPro"/>
</dbReference>
<dbReference type="PANTHER" id="PTHR47385:SF14">
    <property type="entry name" value="TRANSGELIN"/>
    <property type="match status" value="1"/>
</dbReference>
<feature type="region of interest" description="Disordered" evidence="1">
    <location>
        <begin position="108"/>
        <end position="295"/>
    </location>
</feature>
<dbReference type="AlphaFoldDB" id="A0A9P1FW14"/>
<feature type="compositionally biased region" description="Basic and acidic residues" evidence="1">
    <location>
        <begin position="146"/>
        <end position="156"/>
    </location>
</feature>
<dbReference type="InterPro" id="IPR050606">
    <property type="entry name" value="Calponin-like"/>
</dbReference>
<gene>
    <name evidence="3" type="ORF">C1SCF055_LOCUS15970</name>
</gene>
<feature type="compositionally biased region" description="Low complexity" evidence="1">
    <location>
        <begin position="233"/>
        <end position="251"/>
    </location>
</feature>
<proteinExistence type="predicted"/>
<dbReference type="GO" id="GO:0007015">
    <property type="term" value="P:actin filament organization"/>
    <property type="evidence" value="ECO:0007669"/>
    <property type="project" value="TreeGrafter"/>
</dbReference>